<proteinExistence type="predicted"/>
<name>F8JPZ1_STREN</name>
<reference evidence="2" key="1">
    <citation type="submission" date="2011-12" db="EMBL/GenBank/DDBJ databases">
        <title>Complete genome sequence of Streptomyces cattleya strain DSM 46488.</title>
        <authorList>
            <person name="Ou H.-Y."/>
            <person name="Li P."/>
            <person name="Zhao C."/>
            <person name="O'Hagan D."/>
            <person name="Deng Z."/>
        </authorList>
    </citation>
    <scope>NUCLEOTIDE SEQUENCE [LARGE SCALE GENOMIC DNA]</scope>
    <source>
        <strain evidence="2">ATCC 35852 / DSM 46488 / JCM 4925 / NBRC 14057 / NRRL 8057</strain>
    </source>
</reference>
<evidence type="ECO:0000313" key="2">
    <source>
        <dbReference type="Proteomes" id="UP000007842"/>
    </source>
</evidence>
<gene>
    <name evidence="1" type="ordered locus">SCATT_16800</name>
</gene>
<evidence type="ECO:0000313" key="1">
    <source>
        <dbReference type="EMBL" id="AEW94051.1"/>
    </source>
</evidence>
<organism evidence="1 2">
    <name type="scientific">Streptantibioticus cattleyicolor (strain ATCC 35852 / DSM 46488 / JCM 4925 / NBRC 14057 / NRRL 8057)</name>
    <name type="common">Streptomyces cattleya</name>
    <dbReference type="NCBI Taxonomy" id="1003195"/>
    <lineage>
        <taxon>Bacteria</taxon>
        <taxon>Bacillati</taxon>
        <taxon>Actinomycetota</taxon>
        <taxon>Actinomycetes</taxon>
        <taxon>Kitasatosporales</taxon>
        <taxon>Streptomycetaceae</taxon>
        <taxon>Streptantibioticus</taxon>
    </lineage>
</organism>
<protein>
    <submittedName>
        <fullName evidence="1">Uncharacterized protein</fullName>
    </submittedName>
</protein>
<dbReference type="KEGG" id="sct:SCAT_1683"/>
<accession>G8WP18</accession>
<dbReference type="KEGG" id="scy:SCATT_16800"/>
<dbReference type="PATRIC" id="fig|1003195.11.peg.3244"/>
<keyword evidence="2" id="KW-1185">Reference proteome</keyword>
<accession>F8JPZ1</accession>
<sequence>MQTIPPTFDAYAGPYRSLGITNPLASIYAGLNYAIHR</sequence>
<dbReference type="HOGENOM" id="CLU_3349010_0_0_11"/>
<dbReference type="Proteomes" id="UP000007842">
    <property type="component" value="Chromosome"/>
</dbReference>
<dbReference type="EMBL" id="CP003219">
    <property type="protein sequence ID" value="AEW94051.1"/>
    <property type="molecule type" value="Genomic_DNA"/>
</dbReference>
<dbReference type="AlphaFoldDB" id="F8JPZ1"/>
<dbReference type="STRING" id="1003195.SCATT_16800"/>